<dbReference type="STRING" id="390807.SAMN04488095_2081"/>
<protein>
    <submittedName>
        <fullName evidence="3">Cysteine-rich secretory protein family protein</fullName>
    </submittedName>
</protein>
<evidence type="ECO:0000313" key="4">
    <source>
        <dbReference type="Proteomes" id="UP000199110"/>
    </source>
</evidence>
<dbReference type="InterPro" id="IPR014044">
    <property type="entry name" value="CAP_dom"/>
</dbReference>
<feature type="signal peptide" evidence="1">
    <location>
        <begin position="1"/>
        <end position="18"/>
    </location>
</feature>
<dbReference type="Pfam" id="PF00188">
    <property type="entry name" value="CAP"/>
    <property type="match status" value="1"/>
</dbReference>
<dbReference type="Gene3D" id="3.40.33.10">
    <property type="entry name" value="CAP"/>
    <property type="match status" value="1"/>
</dbReference>
<dbReference type="RefSeq" id="WP_092779916.1">
    <property type="nucleotide sequence ID" value="NZ_FORA01000002.1"/>
</dbReference>
<dbReference type="SUPFAM" id="SSF55797">
    <property type="entry name" value="PR-1-like"/>
    <property type="match status" value="1"/>
</dbReference>
<dbReference type="OrthoDB" id="419320at2"/>
<dbReference type="PANTHER" id="PTHR31157">
    <property type="entry name" value="SCP DOMAIN-CONTAINING PROTEIN"/>
    <property type="match status" value="1"/>
</dbReference>
<dbReference type="Proteomes" id="UP000199110">
    <property type="component" value="Unassembled WGS sequence"/>
</dbReference>
<dbReference type="EMBL" id="FORA01000002">
    <property type="protein sequence ID" value="SFJ05541.1"/>
    <property type="molecule type" value="Genomic_DNA"/>
</dbReference>
<proteinExistence type="predicted"/>
<reference evidence="3 4" key="1">
    <citation type="submission" date="2016-10" db="EMBL/GenBank/DDBJ databases">
        <authorList>
            <person name="de Groot N.N."/>
        </authorList>
    </citation>
    <scope>NUCLEOTIDE SEQUENCE [LARGE SCALE GENOMIC DNA]</scope>
    <source>
        <strain evidence="3 4">DSM 19073</strain>
    </source>
</reference>
<dbReference type="CDD" id="cd05379">
    <property type="entry name" value="CAP_bacterial"/>
    <property type="match status" value="1"/>
</dbReference>
<organism evidence="3 4">
    <name type="scientific">Jannaschia pohangensis</name>
    <dbReference type="NCBI Taxonomy" id="390807"/>
    <lineage>
        <taxon>Bacteria</taxon>
        <taxon>Pseudomonadati</taxon>
        <taxon>Pseudomonadota</taxon>
        <taxon>Alphaproteobacteria</taxon>
        <taxon>Rhodobacterales</taxon>
        <taxon>Roseobacteraceae</taxon>
        <taxon>Jannaschia</taxon>
    </lineage>
</organism>
<dbReference type="InterPro" id="IPR035940">
    <property type="entry name" value="CAP_sf"/>
</dbReference>
<name>A0A1I3N899_9RHOB</name>
<sequence length="145" mass="15375">MFLRVLVLMLLAALPVDAAPMADALDLASRERARVGLSALRHDPRLAAAAEVQATFMAREGRIGHVGPGGSSFGDRIRATGYQGCYGAENVAAGQRTSAAVTRSWMGSDGHRQNILNGRMTDGAVAAVRDRNGRLWWAMVLAGPC</sequence>
<feature type="domain" description="SCP" evidence="2">
    <location>
        <begin position="29"/>
        <end position="138"/>
    </location>
</feature>
<evidence type="ECO:0000313" key="3">
    <source>
        <dbReference type="EMBL" id="SFJ05541.1"/>
    </source>
</evidence>
<dbReference type="AlphaFoldDB" id="A0A1I3N899"/>
<evidence type="ECO:0000259" key="2">
    <source>
        <dbReference type="Pfam" id="PF00188"/>
    </source>
</evidence>
<dbReference type="PANTHER" id="PTHR31157:SF1">
    <property type="entry name" value="SCP DOMAIN-CONTAINING PROTEIN"/>
    <property type="match status" value="1"/>
</dbReference>
<keyword evidence="1" id="KW-0732">Signal</keyword>
<accession>A0A1I3N899</accession>
<evidence type="ECO:0000256" key="1">
    <source>
        <dbReference type="SAM" id="SignalP"/>
    </source>
</evidence>
<gene>
    <name evidence="3" type="ORF">SAMN04488095_2081</name>
</gene>
<keyword evidence="4" id="KW-1185">Reference proteome</keyword>
<feature type="chain" id="PRO_5011693262" evidence="1">
    <location>
        <begin position="19"/>
        <end position="145"/>
    </location>
</feature>